<sequence length="235" mass="27363">MNTKEIDSMAAVPSKQENLSTEKDFNIEIDKINEFISKILNKGLELKLVKQQVIKYFNDYDINSREIYNWLLNNQITSNSIFILGFFNFYGIVIKYFVGYCYRYGYGIIKDEKLAFKYYEKVASNENYIMGQLEIGYCYENGIAIKKDYKNAFCWYEKAPNKGNIMAIYNLAEGEYSNGIIMLGFCYNNGIGTNINRQKAIELYEKSANLGNKLAKYNLALMYEHEDGITKDTYK</sequence>
<keyword evidence="1" id="KW-0812">Transmembrane</keyword>
<dbReference type="InterPro" id="IPR011990">
    <property type="entry name" value="TPR-like_helical_dom_sf"/>
</dbReference>
<dbReference type="SMART" id="SM00671">
    <property type="entry name" value="SEL1"/>
    <property type="match status" value="3"/>
</dbReference>
<accession>U9SVZ8</accession>
<gene>
    <name evidence="2" type="ORF">GLOINDRAFT_8900</name>
</gene>
<reference evidence="2" key="1">
    <citation type="submission" date="2013-07" db="EMBL/GenBank/DDBJ databases">
        <title>The genome of an arbuscular mycorrhizal fungus provides insights into the evolution of the oldest plant symbiosis.</title>
        <authorList>
            <consortium name="DOE Joint Genome Institute"/>
            <person name="Tisserant E."/>
            <person name="Malbreil M."/>
            <person name="Kuo A."/>
            <person name="Kohler A."/>
            <person name="Symeonidi A."/>
            <person name="Balestrini R."/>
            <person name="Charron P."/>
            <person name="Duensing N."/>
            <person name="Frei-dit-Frey N."/>
            <person name="Gianinazzi-Pearson V."/>
            <person name="Gilbert B."/>
            <person name="Handa Y."/>
            <person name="Hijri M."/>
            <person name="Kaul R."/>
            <person name="Kawaguchi M."/>
            <person name="Krajinski F."/>
            <person name="Lammers P."/>
            <person name="Lapierre D."/>
            <person name="Masclaux F.G."/>
            <person name="Murat C."/>
            <person name="Morin E."/>
            <person name="Ndikumana S."/>
            <person name="Pagni M."/>
            <person name="Petitpierre D."/>
            <person name="Requena N."/>
            <person name="Rosikiewicz P."/>
            <person name="Riley R."/>
            <person name="Saito K."/>
            <person name="San Clemente H."/>
            <person name="Shapiro H."/>
            <person name="van Tuinen D."/>
            <person name="Becard G."/>
            <person name="Bonfante P."/>
            <person name="Paszkowski U."/>
            <person name="Shachar-Hill Y."/>
            <person name="Young J.P."/>
            <person name="Sanders I.R."/>
            <person name="Henrissat B."/>
            <person name="Rensing S.A."/>
            <person name="Grigoriev I.V."/>
            <person name="Corradi N."/>
            <person name="Roux C."/>
            <person name="Martin F."/>
        </authorList>
    </citation>
    <scope>NUCLEOTIDE SEQUENCE</scope>
    <source>
        <strain evidence="2">DAOM 197198</strain>
    </source>
</reference>
<dbReference type="PANTHER" id="PTHR43628">
    <property type="entry name" value="ACTIVATOR OF C KINASE PROTEIN 1-RELATED"/>
    <property type="match status" value="1"/>
</dbReference>
<organism evidence="2">
    <name type="scientific">Rhizophagus irregularis (strain DAOM 181602 / DAOM 197198 / MUCL 43194)</name>
    <name type="common">Arbuscular mycorrhizal fungus</name>
    <name type="synonym">Glomus intraradices</name>
    <dbReference type="NCBI Taxonomy" id="747089"/>
    <lineage>
        <taxon>Eukaryota</taxon>
        <taxon>Fungi</taxon>
        <taxon>Fungi incertae sedis</taxon>
        <taxon>Mucoromycota</taxon>
        <taxon>Glomeromycotina</taxon>
        <taxon>Glomeromycetes</taxon>
        <taxon>Glomerales</taxon>
        <taxon>Glomeraceae</taxon>
        <taxon>Rhizophagus</taxon>
    </lineage>
</organism>
<feature type="transmembrane region" description="Helical" evidence="1">
    <location>
        <begin position="81"/>
        <end position="102"/>
    </location>
</feature>
<dbReference type="eggNOG" id="KOG1550">
    <property type="taxonomic scope" value="Eukaryota"/>
</dbReference>
<protein>
    <recommendedName>
        <fullName evidence="3">HCP-like protein</fullName>
    </recommendedName>
</protein>
<keyword evidence="1" id="KW-0472">Membrane</keyword>
<dbReference type="SUPFAM" id="SSF81901">
    <property type="entry name" value="HCP-like"/>
    <property type="match status" value="1"/>
</dbReference>
<name>U9SVZ8_RHIID</name>
<dbReference type="PANTHER" id="PTHR43628:SF1">
    <property type="entry name" value="CHITIN SYNTHASE REGULATORY FACTOR 2-RELATED"/>
    <property type="match status" value="1"/>
</dbReference>
<evidence type="ECO:0008006" key="3">
    <source>
        <dbReference type="Google" id="ProtNLM"/>
    </source>
</evidence>
<dbReference type="InterPro" id="IPR006597">
    <property type="entry name" value="Sel1-like"/>
</dbReference>
<dbReference type="Pfam" id="PF08238">
    <property type="entry name" value="Sel1"/>
    <property type="match status" value="4"/>
</dbReference>
<evidence type="ECO:0000256" key="1">
    <source>
        <dbReference type="SAM" id="Phobius"/>
    </source>
</evidence>
<dbReference type="AlphaFoldDB" id="U9SVZ8"/>
<evidence type="ECO:0000313" key="2">
    <source>
        <dbReference type="EMBL" id="ESA00050.1"/>
    </source>
</evidence>
<proteinExistence type="predicted"/>
<dbReference type="EMBL" id="KI297504">
    <property type="protein sequence ID" value="ESA00050.1"/>
    <property type="molecule type" value="Genomic_DNA"/>
</dbReference>
<dbReference type="InterPro" id="IPR052945">
    <property type="entry name" value="Mitotic_Regulator"/>
</dbReference>
<dbReference type="Gene3D" id="1.25.40.10">
    <property type="entry name" value="Tetratricopeptide repeat domain"/>
    <property type="match status" value="2"/>
</dbReference>
<keyword evidence="1" id="KW-1133">Transmembrane helix</keyword>
<dbReference type="HOGENOM" id="CLU_000288_36_7_1"/>